<dbReference type="EMBL" id="AP019846">
    <property type="protein sequence ID" value="BBM58934.1"/>
    <property type="molecule type" value="Genomic_DNA"/>
</dbReference>
<dbReference type="InterPro" id="IPR036291">
    <property type="entry name" value="NAD(P)-bd_dom_sf"/>
</dbReference>
<dbReference type="PRINTS" id="PR00080">
    <property type="entry name" value="SDRFAMILY"/>
</dbReference>
<dbReference type="CDD" id="cd05233">
    <property type="entry name" value="SDR_c"/>
    <property type="match status" value="1"/>
</dbReference>
<evidence type="ECO:0000256" key="1">
    <source>
        <dbReference type="ARBA" id="ARBA00006484"/>
    </source>
</evidence>
<gene>
    <name evidence="4" type="ORF">ACEG17_04720</name>
    <name evidence="3" type="ORF">JMUB5056_0517</name>
</gene>
<dbReference type="RefSeq" id="WP_147005057.1">
    <property type="nucleotide sequence ID" value="NZ_AP019846.1"/>
</dbReference>
<keyword evidence="6" id="KW-1185">Reference proteome</keyword>
<dbReference type="OrthoDB" id="9803333at2"/>
<dbReference type="SUPFAM" id="SSF51735">
    <property type="entry name" value="NAD(P)-binding Rossmann-fold domains"/>
    <property type="match status" value="1"/>
</dbReference>
<dbReference type="Gene3D" id="3.40.50.720">
    <property type="entry name" value="NAD(P)-binding Rossmann-like Domain"/>
    <property type="match status" value="1"/>
</dbReference>
<dbReference type="PRINTS" id="PR00081">
    <property type="entry name" value="GDHRDH"/>
</dbReference>
<dbReference type="AlphaFoldDB" id="A0A510L4L7"/>
<evidence type="ECO:0000313" key="6">
    <source>
        <dbReference type="Proteomes" id="UP001571581"/>
    </source>
</evidence>
<dbReference type="Pfam" id="PF13561">
    <property type="entry name" value="adh_short_C2"/>
    <property type="match status" value="1"/>
</dbReference>
<accession>A0A510L4L7</accession>
<evidence type="ECO:0000313" key="3">
    <source>
        <dbReference type="EMBL" id="BBM58934.1"/>
    </source>
</evidence>
<dbReference type="PANTHER" id="PTHR42760">
    <property type="entry name" value="SHORT-CHAIN DEHYDROGENASES/REDUCTASES FAMILY MEMBER"/>
    <property type="match status" value="1"/>
</dbReference>
<name>A0A510L4L7_9FUSO</name>
<keyword evidence="2 4" id="KW-0560">Oxidoreductase</keyword>
<dbReference type="Proteomes" id="UP001571581">
    <property type="component" value="Unassembled WGS sequence"/>
</dbReference>
<dbReference type="InterPro" id="IPR002347">
    <property type="entry name" value="SDR_fam"/>
</dbReference>
<dbReference type="PANTHER" id="PTHR42760:SF133">
    <property type="entry name" value="3-OXOACYL-[ACYL-CARRIER-PROTEIN] REDUCTASE"/>
    <property type="match status" value="1"/>
</dbReference>
<sequence>MFDLAGEVALVTGGAKGIGKGIAKALKQARAKVIIGDIDKNRGKEVANEMGVEFRHFDVTNKDLVDYTIQSIYEEYGKISILCSNAGIFPRTSIEKMTEKDWDEVQNINMKGTFFVTKAALKYMKKQSYGRVILTSSITGPITGLSGWAHYGASKSAQLGFMRSAAIEYAKYGITVNAIQPGNIISDGLLSMENSKSYMNQIKEIIPVYTLGKPEDIGYTAVFLASREAGFITGQTIVVDGGQVLLETLTFI</sequence>
<proteinExistence type="inferred from homology"/>
<dbReference type="FunFam" id="3.40.50.720:FF:000084">
    <property type="entry name" value="Short-chain dehydrogenase reductase"/>
    <property type="match status" value="1"/>
</dbReference>
<protein>
    <submittedName>
        <fullName evidence="4">SDR family NAD(P)-dependent oxidoreductase</fullName>
        <ecNumber evidence="4">1.1.1.-</ecNumber>
    </submittedName>
    <submittedName>
        <fullName evidence="3">Short-chain dehydrogenase/reductase SDR</fullName>
    </submittedName>
</protein>
<evidence type="ECO:0000313" key="4">
    <source>
        <dbReference type="EMBL" id="MFA3799486.1"/>
    </source>
</evidence>
<reference evidence="3 5" key="1">
    <citation type="submission" date="2019-07" db="EMBL/GenBank/DDBJ databases">
        <title>Complete Genome Sequence of Leptotrichia hongkongensis Strain JMUB5056.</title>
        <authorList>
            <person name="Watanabe S."/>
            <person name="Cui L."/>
        </authorList>
    </citation>
    <scope>NUCLEOTIDE SEQUENCE [LARGE SCALE GENOMIC DNA]</scope>
    <source>
        <strain evidence="3 5">JMUB5056</strain>
    </source>
</reference>
<dbReference type="GO" id="GO:0016616">
    <property type="term" value="F:oxidoreductase activity, acting on the CH-OH group of donors, NAD or NADP as acceptor"/>
    <property type="evidence" value="ECO:0007669"/>
    <property type="project" value="TreeGrafter"/>
</dbReference>
<evidence type="ECO:0000256" key="2">
    <source>
        <dbReference type="ARBA" id="ARBA00023002"/>
    </source>
</evidence>
<dbReference type="KEGG" id="lhg:JMUB5056_0517"/>
<evidence type="ECO:0000313" key="5">
    <source>
        <dbReference type="Proteomes" id="UP000321561"/>
    </source>
</evidence>
<organism evidence="3 5">
    <name type="scientific">Leptotrichia hongkongensis</name>
    <dbReference type="NCBI Taxonomy" id="554406"/>
    <lineage>
        <taxon>Bacteria</taxon>
        <taxon>Fusobacteriati</taxon>
        <taxon>Fusobacteriota</taxon>
        <taxon>Fusobacteriia</taxon>
        <taxon>Fusobacteriales</taxon>
        <taxon>Leptotrichiaceae</taxon>
        <taxon>Leptotrichia</taxon>
    </lineage>
</organism>
<dbReference type="GO" id="GO:0048038">
    <property type="term" value="F:quinone binding"/>
    <property type="evidence" value="ECO:0007669"/>
    <property type="project" value="TreeGrafter"/>
</dbReference>
<dbReference type="EC" id="1.1.1.-" evidence="4"/>
<dbReference type="GO" id="GO:0006633">
    <property type="term" value="P:fatty acid biosynthetic process"/>
    <property type="evidence" value="ECO:0007669"/>
    <property type="project" value="TreeGrafter"/>
</dbReference>
<reference evidence="4 6" key="2">
    <citation type="submission" date="2024-07" db="EMBL/GenBank/DDBJ databases">
        <authorList>
            <person name="Li X.-J."/>
            <person name="Wang X."/>
        </authorList>
    </citation>
    <scope>NUCLEOTIDE SEQUENCE [LARGE SCALE GENOMIC DNA]</scope>
    <source>
        <strain evidence="4 6">DSM 23441</strain>
    </source>
</reference>
<comment type="similarity">
    <text evidence="1">Belongs to the short-chain dehydrogenases/reductases (SDR) family.</text>
</comment>
<dbReference type="Proteomes" id="UP000321561">
    <property type="component" value="Chromosome"/>
</dbReference>
<dbReference type="EMBL" id="JBGORW010000005">
    <property type="protein sequence ID" value="MFA3799486.1"/>
    <property type="molecule type" value="Genomic_DNA"/>
</dbReference>